<feature type="region of interest" description="Disordered" evidence="1">
    <location>
        <begin position="76"/>
        <end position="104"/>
    </location>
</feature>
<gene>
    <name evidence="2" type="ORF">AAG570_007846</name>
</gene>
<keyword evidence="3" id="KW-1185">Reference proteome</keyword>
<dbReference type="EMBL" id="JBFDAA010000022">
    <property type="protein sequence ID" value="KAL1110313.1"/>
    <property type="molecule type" value="Genomic_DNA"/>
</dbReference>
<name>A0ABD0Y6A5_9HEMI</name>
<dbReference type="AlphaFoldDB" id="A0ABD0Y6A5"/>
<reference evidence="2 3" key="1">
    <citation type="submission" date="2024-07" db="EMBL/GenBank/DDBJ databases">
        <title>Chromosome-level genome assembly of the water stick insect Ranatra chinensis (Heteroptera: Nepidae).</title>
        <authorList>
            <person name="Liu X."/>
        </authorList>
    </citation>
    <scope>NUCLEOTIDE SEQUENCE [LARGE SCALE GENOMIC DNA]</scope>
    <source>
        <strain evidence="2">Cailab_2021Rc</strain>
        <tissue evidence="2">Muscle</tissue>
    </source>
</reference>
<organism evidence="2 3">
    <name type="scientific">Ranatra chinensis</name>
    <dbReference type="NCBI Taxonomy" id="642074"/>
    <lineage>
        <taxon>Eukaryota</taxon>
        <taxon>Metazoa</taxon>
        <taxon>Ecdysozoa</taxon>
        <taxon>Arthropoda</taxon>
        <taxon>Hexapoda</taxon>
        <taxon>Insecta</taxon>
        <taxon>Pterygota</taxon>
        <taxon>Neoptera</taxon>
        <taxon>Paraneoptera</taxon>
        <taxon>Hemiptera</taxon>
        <taxon>Heteroptera</taxon>
        <taxon>Panheteroptera</taxon>
        <taxon>Nepomorpha</taxon>
        <taxon>Nepidae</taxon>
        <taxon>Ranatrinae</taxon>
        <taxon>Ranatra</taxon>
    </lineage>
</organism>
<evidence type="ECO:0000313" key="3">
    <source>
        <dbReference type="Proteomes" id="UP001558652"/>
    </source>
</evidence>
<dbReference type="Proteomes" id="UP001558652">
    <property type="component" value="Unassembled WGS sequence"/>
</dbReference>
<feature type="compositionally biased region" description="Low complexity" evidence="1">
    <location>
        <begin position="83"/>
        <end position="93"/>
    </location>
</feature>
<comment type="caution">
    <text evidence="2">The sequence shown here is derived from an EMBL/GenBank/DDBJ whole genome shotgun (WGS) entry which is preliminary data.</text>
</comment>
<evidence type="ECO:0000313" key="2">
    <source>
        <dbReference type="EMBL" id="KAL1110313.1"/>
    </source>
</evidence>
<protein>
    <submittedName>
        <fullName evidence="2">Uncharacterized protein</fullName>
    </submittedName>
</protein>
<evidence type="ECO:0000256" key="1">
    <source>
        <dbReference type="SAM" id="MobiDB-lite"/>
    </source>
</evidence>
<proteinExistence type="predicted"/>
<sequence>MLCLTDIPLKHLSLVPDKETGSCSGEESGRRALGASSGSSSLFILWQVLCSPLDPGAALSSDILTHVVLSLIRILGGRRRRSSSQTGPGSVPRRGGERPPSEPI</sequence>
<accession>A0ABD0Y6A5</accession>
<feature type="compositionally biased region" description="Basic and acidic residues" evidence="1">
    <location>
        <begin position="94"/>
        <end position="104"/>
    </location>
</feature>